<accession>A0AAV6UFT9</accession>
<feature type="compositionally biased region" description="Basic and acidic residues" evidence="1">
    <location>
        <begin position="379"/>
        <end position="388"/>
    </location>
</feature>
<reference evidence="2 3" key="1">
    <citation type="journal article" date="2022" name="Nat. Ecol. Evol.">
        <title>A masculinizing supergene underlies an exaggerated male reproductive morph in a spider.</title>
        <authorList>
            <person name="Hendrickx F."/>
            <person name="De Corte Z."/>
            <person name="Sonet G."/>
            <person name="Van Belleghem S.M."/>
            <person name="Kostlbacher S."/>
            <person name="Vangestel C."/>
        </authorList>
    </citation>
    <scope>NUCLEOTIDE SEQUENCE [LARGE SCALE GENOMIC DNA]</scope>
    <source>
        <strain evidence="2">W744_W776</strain>
    </source>
</reference>
<feature type="region of interest" description="Disordered" evidence="1">
    <location>
        <begin position="78"/>
        <end position="109"/>
    </location>
</feature>
<feature type="compositionally biased region" description="Basic residues" evidence="1">
    <location>
        <begin position="82"/>
        <end position="93"/>
    </location>
</feature>
<feature type="compositionally biased region" description="Polar residues" evidence="1">
    <location>
        <begin position="365"/>
        <end position="375"/>
    </location>
</feature>
<gene>
    <name evidence="2" type="ORF">JTE90_017104</name>
</gene>
<feature type="region of interest" description="Disordered" evidence="1">
    <location>
        <begin position="128"/>
        <end position="262"/>
    </location>
</feature>
<evidence type="ECO:0000313" key="3">
    <source>
        <dbReference type="Proteomes" id="UP000827092"/>
    </source>
</evidence>
<comment type="caution">
    <text evidence="2">The sequence shown here is derived from an EMBL/GenBank/DDBJ whole genome shotgun (WGS) entry which is preliminary data.</text>
</comment>
<feature type="compositionally biased region" description="Polar residues" evidence="1">
    <location>
        <begin position="177"/>
        <end position="187"/>
    </location>
</feature>
<keyword evidence="3" id="KW-1185">Reference proteome</keyword>
<dbReference type="EMBL" id="JAFNEN010000436">
    <property type="protein sequence ID" value="KAG8183017.1"/>
    <property type="molecule type" value="Genomic_DNA"/>
</dbReference>
<feature type="region of interest" description="Disordered" evidence="1">
    <location>
        <begin position="363"/>
        <end position="389"/>
    </location>
</feature>
<evidence type="ECO:0000256" key="1">
    <source>
        <dbReference type="SAM" id="MobiDB-lite"/>
    </source>
</evidence>
<protein>
    <submittedName>
        <fullName evidence="2">Uncharacterized protein</fullName>
    </submittedName>
</protein>
<sequence length="418" mass="47857">MPRTPWKMETLPKRENFEARFCNLTMRLHWKKGPMMNKDVHHQMKRKYFKKMMLRSMFDEGDMTCKKKHFKRMMKNRSMMGPRHHGKWRHSQKGHSSSDSDDSGCGKRNHFKRMMKHYSPAMFAGMHHGKFKHSRGRPHYSSSSDSDDDDQHHGKRKHFMGMQRGCHGMSPFGGRHGQNSKGLTHSRNVGKESMPPTEKNQCPEDTPGQSMSHSGDVQQDKEAGCMSSTERGHCSKDYQGQSMDKGSAGKGHHSKGRPVSSDDEIFQTHCMSDHGGKRHKKMGRREGCMTDLEESHHGRGRHFRGMHGRHMFGDYSKGHKHGMMHHFKRKHWMKKHDKSGCFGDDSALVPICVIDVENPPETVQHESNVNQSNDAAETGIKDTARTKEQGTQTTAIMEIVIEDQEAQNAAISIVNKFL</sequence>
<proteinExistence type="predicted"/>
<feature type="compositionally biased region" description="Basic residues" evidence="1">
    <location>
        <begin position="128"/>
        <end position="138"/>
    </location>
</feature>
<name>A0AAV6UFT9_9ARAC</name>
<dbReference type="Proteomes" id="UP000827092">
    <property type="component" value="Unassembled WGS sequence"/>
</dbReference>
<evidence type="ECO:0000313" key="2">
    <source>
        <dbReference type="EMBL" id="KAG8183017.1"/>
    </source>
</evidence>
<feature type="compositionally biased region" description="Polar residues" evidence="1">
    <location>
        <begin position="207"/>
        <end position="217"/>
    </location>
</feature>
<organism evidence="2 3">
    <name type="scientific">Oedothorax gibbosus</name>
    <dbReference type="NCBI Taxonomy" id="931172"/>
    <lineage>
        <taxon>Eukaryota</taxon>
        <taxon>Metazoa</taxon>
        <taxon>Ecdysozoa</taxon>
        <taxon>Arthropoda</taxon>
        <taxon>Chelicerata</taxon>
        <taxon>Arachnida</taxon>
        <taxon>Araneae</taxon>
        <taxon>Araneomorphae</taxon>
        <taxon>Entelegynae</taxon>
        <taxon>Araneoidea</taxon>
        <taxon>Linyphiidae</taxon>
        <taxon>Erigoninae</taxon>
        <taxon>Oedothorax</taxon>
    </lineage>
</organism>
<dbReference type="AlphaFoldDB" id="A0AAV6UFT9"/>